<proteinExistence type="inferred from homology"/>
<evidence type="ECO:0000256" key="3">
    <source>
        <dbReference type="ARBA" id="ARBA00022670"/>
    </source>
</evidence>
<dbReference type="Pfam" id="PF00450">
    <property type="entry name" value="Peptidase_S10"/>
    <property type="match status" value="1"/>
</dbReference>
<dbReference type="GO" id="GO:0004185">
    <property type="term" value="F:serine-type carboxypeptidase activity"/>
    <property type="evidence" value="ECO:0007669"/>
    <property type="project" value="UniProtKB-UniRule"/>
</dbReference>
<dbReference type="AlphaFoldDB" id="A0AAN8I9Y0"/>
<dbReference type="SUPFAM" id="SSF53474">
    <property type="entry name" value="alpha/beta-Hydrolases"/>
    <property type="match status" value="1"/>
</dbReference>
<dbReference type="EC" id="3.4.16.-" evidence="6"/>
<dbReference type="InterPro" id="IPR001563">
    <property type="entry name" value="Peptidase_S10"/>
</dbReference>
<dbReference type="GO" id="GO:0000324">
    <property type="term" value="C:fungal-type vacuole"/>
    <property type="evidence" value="ECO:0007669"/>
    <property type="project" value="TreeGrafter"/>
</dbReference>
<evidence type="ECO:0000313" key="9">
    <source>
        <dbReference type="Proteomes" id="UP001316803"/>
    </source>
</evidence>
<keyword evidence="4 6" id="KW-0378">Hydrolase</keyword>
<comment type="caution">
    <text evidence="8">The sequence shown here is derived from an EMBL/GenBank/DDBJ whole genome shotgun (WGS) entry which is preliminary data.</text>
</comment>
<evidence type="ECO:0000256" key="7">
    <source>
        <dbReference type="SAM" id="MobiDB-lite"/>
    </source>
</evidence>
<dbReference type="PANTHER" id="PTHR11802">
    <property type="entry name" value="SERINE PROTEASE FAMILY S10 SERINE CARBOXYPEPTIDASE"/>
    <property type="match status" value="1"/>
</dbReference>
<dbReference type="GO" id="GO:0006508">
    <property type="term" value="P:proteolysis"/>
    <property type="evidence" value="ECO:0007669"/>
    <property type="project" value="UniProtKB-KW"/>
</dbReference>
<keyword evidence="5" id="KW-0325">Glycoprotein</keyword>
<dbReference type="InterPro" id="IPR018202">
    <property type="entry name" value="Ser_caboxypep_ser_AS"/>
</dbReference>
<dbReference type="PRINTS" id="PR00724">
    <property type="entry name" value="CRBOXYPTASEC"/>
</dbReference>
<sequence>MRYSSVAAIATCLVAVDAFEFLPGPKIHRPGSNKVAQITKRQLPAQPVGIQSITSPSGVNITYKDPGAEGICETTPGVNSYAGFVNLAPDVHSFFWWFESRSDPANDPITLWLNGGPGSDSLIGLFQELGPCNITEDLVTQLNPYAWNNVSNMLFLSQPVGVGFSYGTAEPGSLDPYFGAFLNASEAPVEGRFPVINNTKIDTTDLAAVAAWEVIQGFYSALPQLAPEVTSKVFNLATESYGGHYGPAFFNYFQNQNKLISNGSAKGVELEFNSLTIINGIIDEYIQAPYYPEFAVNNTYGIKAYNQSVYDYTQFALNSPVFGCLTQIEACYYTNQSTLVGQAVCTEAANQCRDNVESPYYAFGGRGTYDIRHPYDDPTPPDYIVDFLNRASVQDALGVTTNYTAFSNTEIYYAFQQTGDFVYMNFLDDLEQILNSGVRVSLIYGDADYICNWFGGEAVSLATNYTHTAEFNLAGYTPMLVDGIEYGETREYGNFSFTRIYEAGHEVPYYQPIASLQLFNRTINNWDTATGTKKITPDLSTNGTARATHTNSFVPLPSTTVSGEAATGSATGTTVPRANKWARYEKRERLVRDRSL</sequence>
<keyword evidence="2 6" id="KW-0121">Carboxypeptidase</keyword>
<dbReference type="PANTHER" id="PTHR11802:SF131">
    <property type="entry name" value="CARBOXYPEPTIDASE"/>
    <property type="match status" value="1"/>
</dbReference>
<keyword evidence="6" id="KW-0732">Signal</keyword>
<name>A0AAN8I9Y0_9EURO</name>
<organism evidence="8 9">
    <name type="scientific">Knufia fluminis</name>
    <dbReference type="NCBI Taxonomy" id="191047"/>
    <lineage>
        <taxon>Eukaryota</taxon>
        <taxon>Fungi</taxon>
        <taxon>Dikarya</taxon>
        <taxon>Ascomycota</taxon>
        <taxon>Pezizomycotina</taxon>
        <taxon>Eurotiomycetes</taxon>
        <taxon>Chaetothyriomycetidae</taxon>
        <taxon>Chaetothyriales</taxon>
        <taxon>Trichomeriaceae</taxon>
        <taxon>Knufia</taxon>
    </lineage>
</organism>
<feature type="chain" id="PRO_5042663513" description="Carboxypeptidase" evidence="6">
    <location>
        <begin position="19"/>
        <end position="596"/>
    </location>
</feature>
<feature type="compositionally biased region" description="Polar residues" evidence="7">
    <location>
        <begin position="538"/>
        <end position="553"/>
    </location>
</feature>
<evidence type="ECO:0000256" key="1">
    <source>
        <dbReference type="ARBA" id="ARBA00009431"/>
    </source>
</evidence>
<feature type="region of interest" description="Disordered" evidence="7">
    <location>
        <begin position="538"/>
        <end position="573"/>
    </location>
</feature>
<protein>
    <recommendedName>
        <fullName evidence="6">Carboxypeptidase</fullName>
        <ecNumber evidence="6">3.4.16.-</ecNumber>
    </recommendedName>
</protein>
<evidence type="ECO:0000256" key="6">
    <source>
        <dbReference type="RuleBase" id="RU361156"/>
    </source>
</evidence>
<evidence type="ECO:0000256" key="4">
    <source>
        <dbReference type="ARBA" id="ARBA00022801"/>
    </source>
</evidence>
<dbReference type="Gene3D" id="3.40.50.1820">
    <property type="entry name" value="alpha/beta hydrolase"/>
    <property type="match status" value="1"/>
</dbReference>
<comment type="similarity">
    <text evidence="1 6">Belongs to the peptidase S10 family.</text>
</comment>
<dbReference type="Proteomes" id="UP001316803">
    <property type="component" value="Unassembled WGS sequence"/>
</dbReference>
<evidence type="ECO:0000256" key="5">
    <source>
        <dbReference type="ARBA" id="ARBA00023180"/>
    </source>
</evidence>
<reference evidence="8 9" key="1">
    <citation type="submission" date="2022-12" db="EMBL/GenBank/DDBJ databases">
        <title>Genomic features and morphological characterization of a novel Knufia sp. strain isolated from spacecraft assembly facility.</title>
        <authorList>
            <person name="Teixeira M."/>
            <person name="Chander A.M."/>
            <person name="Stajich J.E."/>
            <person name="Venkateswaran K."/>
        </authorList>
    </citation>
    <scope>NUCLEOTIDE SEQUENCE [LARGE SCALE GENOMIC DNA]</scope>
    <source>
        <strain evidence="8 9">FJI-L2-BK-P2</strain>
    </source>
</reference>
<accession>A0AAN8I9Y0</accession>
<dbReference type="EMBL" id="JAKLMC020000007">
    <property type="protein sequence ID" value="KAK5954905.1"/>
    <property type="molecule type" value="Genomic_DNA"/>
</dbReference>
<feature type="compositionally biased region" description="Low complexity" evidence="7">
    <location>
        <begin position="558"/>
        <end position="573"/>
    </location>
</feature>
<dbReference type="PROSITE" id="PS00131">
    <property type="entry name" value="CARBOXYPEPT_SER_SER"/>
    <property type="match status" value="1"/>
</dbReference>
<keyword evidence="9" id="KW-1185">Reference proteome</keyword>
<evidence type="ECO:0000313" key="8">
    <source>
        <dbReference type="EMBL" id="KAK5954905.1"/>
    </source>
</evidence>
<gene>
    <name evidence="8" type="ORF">OHC33_003584</name>
</gene>
<keyword evidence="3 6" id="KW-0645">Protease</keyword>
<evidence type="ECO:0000256" key="2">
    <source>
        <dbReference type="ARBA" id="ARBA00022645"/>
    </source>
</evidence>
<dbReference type="InterPro" id="IPR029058">
    <property type="entry name" value="AB_hydrolase_fold"/>
</dbReference>
<feature type="signal peptide" evidence="6">
    <location>
        <begin position="1"/>
        <end position="18"/>
    </location>
</feature>